<evidence type="ECO:0000256" key="4">
    <source>
        <dbReference type="ARBA" id="ARBA00022475"/>
    </source>
</evidence>
<evidence type="ECO:0000256" key="11">
    <source>
        <dbReference type="ARBA" id="ARBA00023214"/>
    </source>
</evidence>
<dbReference type="OMA" id="CICKSAY"/>
<feature type="transmembrane region" description="Helical" evidence="13">
    <location>
        <begin position="113"/>
        <end position="131"/>
    </location>
</feature>
<dbReference type="GO" id="GO:0034707">
    <property type="term" value="C:chloride channel complex"/>
    <property type="evidence" value="ECO:0007669"/>
    <property type="project" value="UniProtKB-UniRule"/>
</dbReference>
<dbReference type="GO" id="GO:0072320">
    <property type="term" value="F:volume-sensitive chloride channel activity"/>
    <property type="evidence" value="ECO:0000318"/>
    <property type="project" value="GO_Central"/>
</dbReference>
<evidence type="ECO:0000256" key="1">
    <source>
        <dbReference type="ARBA" id="ARBA00004651"/>
    </source>
</evidence>
<comment type="similarity">
    <text evidence="2 13">Belongs to the tweety family.</text>
</comment>
<keyword evidence="11 13" id="KW-0868">Chloride</keyword>
<dbReference type="InParanoid" id="T1FGK6"/>
<feature type="transmembrane region" description="Helical" evidence="13">
    <location>
        <begin position="247"/>
        <end position="270"/>
    </location>
</feature>
<dbReference type="EMBL" id="KB097620">
    <property type="protein sequence ID" value="ESN93317.1"/>
    <property type="molecule type" value="Genomic_DNA"/>
</dbReference>
<dbReference type="Pfam" id="PF04906">
    <property type="entry name" value="Tweety"/>
    <property type="match status" value="1"/>
</dbReference>
<keyword evidence="16" id="KW-1185">Reference proteome</keyword>
<evidence type="ECO:0000256" key="13">
    <source>
        <dbReference type="RuleBase" id="RU361114"/>
    </source>
</evidence>
<dbReference type="AlphaFoldDB" id="T1FGK6"/>
<evidence type="ECO:0000256" key="9">
    <source>
        <dbReference type="ARBA" id="ARBA00023173"/>
    </source>
</evidence>
<evidence type="ECO:0000313" key="14">
    <source>
        <dbReference type="EMBL" id="ESN93317.1"/>
    </source>
</evidence>
<gene>
    <name evidence="15" type="primary">20207955</name>
    <name evidence="14" type="ORF">HELRODRAFT_181067</name>
</gene>
<evidence type="ECO:0000313" key="16">
    <source>
        <dbReference type="Proteomes" id="UP000015101"/>
    </source>
</evidence>
<keyword evidence="10" id="KW-0325">Glycoprotein</keyword>
<dbReference type="CTD" id="20207955"/>
<organism evidence="15 16">
    <name type="scientific">Helobdella robusta</name>
    <name type="common">Californian leech</name>
    <dbReference type="NCBI Taxonomy" id="6412"/>
    <lineage>
        <taxon>Eukaryota</taxon>
        <taxon>Metazoa</taxon>
        <taxon>Spiralia</taxon>
        <taxon>Lophotrochozoa</taxon>
        <taxon>Annelida</taxon>
        <taxon>Clitellata</taxon>
        <taxon>Hirudinea</taxon>
        <taxon>Rhynchobdellida</taxon>
        <taxon>Glossiphoniidae</taxon>
        <taxon>Helobdella</taxon>
    </lineage>
</organism>
<sequence length="398" mass="45255">MEVIEVSGEDGGMYIENGDSFLIHFLHSFPRIDFSLTVVNSTFDLESTKYKESLLFWASLPVLGLLIVLISLLAYLIFRCICKSAYDDESTNRSRISESECEKTNKCISCVKWSISCLVLLACGSSAFGFYGNNEIRKGSNIVSDAIASTAINLYYAQTQVSQLRNLINSTNAEIKSLRETLKRHFGQYRHLNTTANEELGKHLELMSRRMTEVWNHVRDLVDRDEKRDETDSKVAIYSKLFEDFDLYRWITCISIFVWLIVLSLMLLLGAVKSSKCLLLVLILIGAIFKFTTFQILYMWYSNSCGLLVVMQLTSRINSSFTEYYIKCNPTKHPNPLVHHIKGAQNGVSEMNSNINEAANYIKNFLPQSEYTSGSICRQYSGLLNLSENCSTMRESIA</sequence>
<dbReference type="InterPro" id="IPR006990">
    <property type="entry name" value="Tweety"/>
</dbReference>
<dbReference type="Proteomes" id="UP000015101">
    <property type="component" value="Unassembled WGS sequence"/>
</dbReference>
<comment type="function">
    <text evidence="13">Probable chloride channel.</text>
</comment>
<protein>
    <recommendedName>
        <fullName evidence="13">Protein tweety homolog</fullName>
    </recommendedName>
</protein>
<evidence type="ECO:0000256" key="10">
    <source>
        <dbReference type="ARBA" id="ARBA00023180"/>
    </source>
</evidence>
<dbReference type="EMBL" id="AMQM01007456">
    <property type="status" value="NOT_ANNOTATED_CDS"/>
    <property type="molecule type" value="Genomic_DNA"/>
</dbReference>
<reference evidence="15" key="3">
    <citation type="submission" date="2015-06" db="UniProtKB">
        <authorList>
            <consortium name="EnsemblMetazoa"/>
        </authorList>
    </citation>
    <scope>IDENTIFICATION</scope>
</reference>
<comment type="caution">
    <text evidence="13">Lacks conserved residue(s) required for the propagation of feature annotation.</text>
</comment>
<dbReference type="PANTHER" id="PTHR12424">
    <property type="entry name" value="TWEETY-RELATED"/>
    <property type="match status" value="1"/>
</dbReference>
<keyword evidence="12 13" id="KW-0407">Ion channel</keyword>
<evidence type="ECO:0000256" key="8">
    <source>
        <dbReference type="ARBA" id="ARBA00023136"/>
    </source>
</evidence>
<evidence type="ECO:0000256" key="7">
    <source>
        <dbReference type="ARBA" id="ARBA00023065"/>
    </source>
</evidence>
<dbReference type="PANTHER" id="PTHR12424:SF8">
    <property type="entry name" value="PROTEIN TWEETY"/>
    <property type="match status" value="1"/>
</dbReference>
<evidence type="ECO:0000256" key="2">
    <source>
        <dbReference type="ARBA" id="ARBA00009849"/>
    </source>
</evidence>
<dbReference type="RefSeq" id="XP_009028591.1">
    <property type="nucleotide sequence ID" value="XM_009030343.1"/>
</dbReference>
<evidence type="ECO:0000313" key="15">
    <source>
        <dbReference type="EnsemblMetazoa" id="HelroP181067"/>
    </source>
</evidence>
<dbReference type="GO" id="GO:0005229">
    <property type="term" value="F:intracellularly calcium-gated chloride channel activity"/>
    <property type="evidence" value="ECO:0000318"/>
    <property type="project" value="GO_Central"/>
</dbReference>
<keyword evidence="4" id="KW-1003">Cell membrane</keyword>
<dbReference type="KEGG" id="hro:HELRODRAFT_181067"/>
<feature type="transmembrane region" description="Helical" evidence="13">
    <location>
        <begin position="277"/>
        <end position="301"/>
    </location>
</feature>
<dbReference type="OrthoDB" id="187568at2759"/>
<keyword evidence="9 13" id="KW-0869">Chloride channel</keyword>
<evidence type="ECO:0000256" key="5">
    <source>
        <dbReference type="ARBA" id="ARBA00022692"/>
    </source>
</evidence>
<dbReference type="HOGENOM" id="CLU_693146_0_0_1"/>
<dbReference type="GO" id="GO:0005886">
    <property type="term" value="C:plasma membrane"/>
    <property type="evidence" value="ECO:0000318"/>
    <property type="project" value="GO_Central"/>
</dbReference>
<evidence type="ECO:0000256" key="6">
    <source>
        <dbReference type="ARBA" id="ARBA00022989"/>
    </source>
</evidence>
<proteinExistence type="inferred from homology"/>
<evidence type="ECO:0000256" key="12">
    <source>
        <dbReference type="ARBA" id="ARBA00023303"/>
    </source>
</evidence>
<keyword evidence="3 13" id="KW-0813">Transport</keyword>
<accession>T1FGK6</accession>
<keyword evidence="7 13" id="KW-0406">Ion transport</keyword>
<reference evidence="14 16" key="2">
    <citation type="journal article" date="2013" name="Nature">
        <title>Insights into bilaterian evolution from three spiralian genomes.</title>
        <authorList>
            <person name="Simakov O."/>
            <person name="Marletaz F."/>
            <person name="Cho S.J."/>
            <person name="Edsinger-Gonzales E."/>
            <person name="Havlak P."/>
            <person name="Hellsten U."/>
            <person name="Kuo D.H."/>
            <person name="Larsson T."/>
            <person name="Lv J."/>
            <person name="Arendt D."/>
            <person name="Savage R."/>
            <person name="Osoegawa K."/>
            <person name="de Jong P."/>
            <person name="Grimwood J."/>
            <person name="Chapman J.A."/>
            <person name="Shapiro H."/>
            <person name="Aerts A."/>
            <person name="Otillar R.P."/>
            <person name="Terry A.Y."/>
            <person name="Boore J.L."/>
            <person name="Grigoriev I.V."/>
            <person name="Lindberg D.R."/>
            <person name="Seaver E.C."/>
            <person name="Weisblat D.A."/>
            <person name="Putnam N.H."/>
            <person name="Rokhsar D.S."/>
        </authorList>
    </citation>
    <scope>NUCLEOTIDE SEQUENCE</scope>
</reference>
<keyword evidence="8 13" id="KW-0472">Membrane</keyword>
<reference evidence="16" key="1">
    <citation type="submission" date="2012-12" db="EMBL/GenBank/DDBJ databases">
        <authorList>
            <person name="Hellsten U."/>
            <person name="Grimwood J."/>
            <person name="Chapman J.A."/>
            <person name="Shapiro H."/>
            <person name="Aerts A."/>
            <person name="Otillar R.P."/>
            <person name="Terry A.Y."/>
            <person name="Boore J.L."/>
            <person name="Simakov O."/>
            <person name="Marletaz F."/>
            <person name="Cho S.-J."/>
            <person name="Edsinger-Gonzales E."/>
            <person name="Havlak P."/>
            <person name="Kuo D.-H."/>
            <person name="Larsson T."/>
            <person name="Lv J."/>
            <person name="Arendt D."/>
            <person name="Savage R."/>
            <person name="Osoegawa K."/>
            <person name="de Jong P."/>
            <person name="Lindberg D.R."/>
            <person name="Seaver E.C."/>
            <person name="Weisblat D.A."/>
            <person name="Putnam N.H."/>
            <person name="Grigoriev I.V."/>
            <person name="Rokhsar D.S."/>
        </authorList>
    </citation>
    <scope>NUCLEOTIDE SEQUENCE</scope>
</reference>
<evidence type="ECO:0000256" key="3">
    <source>
        <dbReference type="ARBA" id="ARBA00022448"/>
    </source>
</evidence>
<dbReference type="eggNOG" id="KOG4433">
    <property type="taxonomic scope" value="Eukaryota"/>
</dbReference>
<feature type="transmembrane region" description="Helical" evidence="13">
    <location>
        <begin position="54"/>
        <end position="78"/>
    </location>
</feature>
<dbReference type="EnsemblMetazoa" id="HelroT181067">
    <property type="protein sequence ID" value="HelroP181067"/>
    <property type="gene ID" value="HelroG181067"/>
</dbReference>
<dbReference type="GeneID" id="20207955"/>
<keyword evidence="5 13" id="KW-0812">Transmembrane</keyword>
<comment type="subcellular location">
    <subcellularLocation>
        <location evidence="1">Cell membrane</location>
        <topology evidence="1">Multi-pass membrane protein</topology>
    </subcellularLocation>
</comment>
<name>T1FGK6_HELRO</name>
<keyword evidence="6 13" id="KW-1133">Transmembrane helix</keyword>